<dbReference type="Pfam" id="PF18926">
    <property type="entry name" value="DUF5676"/>
    <property type="match status" value="1"/>
</dbReference>
<gene>
    <name evidence="2" type="ORF">GM418_19865</name>
</gene>
<protein>
    <submittedName>
        <fullName evidence="2">Uncharacterized protein</fullName>
    </submittedName>
</protein>
<dbReference type="EMBL" id="CP046401">
    <property type="protein sequence ID" value="QGY45848.1"/>
    <property type="molecule type" value="Genomic_DNA"/>
</dbReference>
<dbReference type="Proteomes" id="UP000428260">
    <property type="component" value="Chromosome"/>
</dbReference>
<accession>A0A6I6JXI8</accession>
<dbReference type="RefSeq" id="WP_158868988.1">
    <property type="nucleotide sequence ID" value="NZ_CP046401.1"/>
</dbReference>
<feature type="transmembrane region" description="Helical" evidence="1">
    <location>
        <begin position="48"/>
        <end position="75"/>
    </location>
</feature>
<name>A0A6I6JXI8_9BACT</name>
<dbReference type="AlphaFoldDB" id="A0A6I6JXI8"/>
<keyword evidence="1" id="KW-0812">Transmembrane</keyword>
<keyword evidence="1" id="KW-1133">Transmembrane helix</keyword>
<evidence type="ECO:0000313" key="3">
    <source>
        <dbReference type="Proteomes" id="UP000428260"/>
    </source>
</evidence>
<evidence type="ECO:0000313" key="2">
    <source>
        <dbReference type="EMBL" id="QGY45848.1"/>
    </source>
</evidence>
<keyword evidence="3" id="KW-1185">Reference proteome</keyword>
<organism evidence="2 3">
    <name type="scientific">Maribellus comscasis</name>
    <dbReference type="NCBI Taxonomy" id="2681766"/>
    <lineage>
        <taxon>Bacteria</taxon>
        <taxon>Pseudomonadati</taxon>
        <taxon>Bacteroidota</taxon>
        <taxon>Bacteroidia</taxon>
        <taxon>Marinilabiliales</taxon>
        <taxon>Prolixibacteraceae</taxon>
        <taxon>Maribellus</taxon>
    </lineage>
</organism>
<proteinExistence type="predicted"/>
<evidence type="ECO:0000256" key="1">
    <source>
        <dbReference type="SAM" id="Phobius"/>
    </source>
</evidence>
<sequence>MLKIKIVTWSLGTFTAVSFIVCIIYGLVTPDSLHMHTFLESVLPAFKWLTWWGFLLGLLESFLYGVYAGLVYVPIYNFFYKRWNK</sequence>
<feature type="transmembrane region" description="Helical" evidence="1">
    <location>
        <begin position="7"/>
        <end position="28"/>
    </location>
</feature>
<dbReference type="KEGG" id="mcos:GM418_19865"/>
<dbReference type="InterPro" id="IPR044020">
    <property type="entry name" value="DUF5676"/>
</dbReference>
<reference evidence="2 3" key="1">
    <citation type="submission" date="2019-11" db="EMBL/GenBank/DDBJ databases">
        <authorList>
            <person name="Zheng R.K."/>
            <person name="Sun C.M."/>
        </authorList>
    </citation>
    <scope>NUCLEOTIDE SEQUENCE [LARGE SCALE GENOMIC DNA]</scope>
    <source>
        <strain evidence="2 3">WC007</strain>
    </source>
</reference>
<keyword evidence="1" id="KW-0472">Membrane</keyword>